<keyword evidence="2" id="KW-0479">Metal-binding</keyword>
<dbReference type="Gramene" id="OIT04923">
    <property type="protein sequence ID" value="OIT04923"/>
    <property type="gene ID" value="A4A49_65079"/>
</dbReference>
<evidence type="ECO:0000313" key="8">
    <source>
        <dbReference type="Proteomes" id="UP000187609"/>
    </source>
</evidence>
<evidence type="ECO:0000256" key="4">
    <source>
        <dbReference type="ARBA" id="ARBA00022833"/>
    </source>
</evidence>
<dbReference type="Pfam" id="PF08646">
    <property type="entry name" value="Rep_fac-A_C"/>
    <property type="match status" value="1"/>
</dbReference>
<dbReference type="Proteomes" id="UP000187609">
    <property type="component" value="Unassembled WGS sequence"/>
</dbReference>
<dbReference type="InterPro" id="IPR013955">
    <property type="entry name" value="Rep_factor-A_C"/>
</dbReference>
<keyword evidence="3" id="KW-0863">Zinc-finger</keyword>
<dbReference type="PANTHER" id="PTHR47165">
    <property type="entry name" value="OS03G0429900 PROTEIN"/>
    <property type="match status" value="1"/>
</dbReference>
<name>A0A1J6J1S8_NICAT</name>
<dbReference type="AlphaFoldDB" id="A0A1J6J1S8"/>
<evidence type="ECO:0000256" key="1">
    <source>
        <dbReference type="ARBA" id="ARBA00005690"/>
    </source>
</evidence>
<dbReference type="GO" id="GO:0003677">
    <property type="term" value="F:DNA binding"/>
    <property type="evidence" value="ECO:0007669"/>
    <property type="project" value="UniProtKB-KW"/>
</dbReference>
<dbReference type="OMA" id="YMQDSTE"/>
<protein>
    <recommendedName>
        <fullName evidence="6">Replication factor A C-terminal domain-containing protein</fullName>
    </recommendedName>
</protein>
<dbReference type="InterPro" id="IPR047192">
    <property type="entry name" value="Euk_RPA1_DBD_C"/>
</dbReference>
<proteinExistence type="inferred from homology"/>
<comment type="similarity">
    <text evidence="1">Belongs to the replication factor A protein 1 family.</text>
</comment>
<evidence type="ECO:0000256" key="5">
    <source>
        <dbReference type="ARBA" id="ARBA00023125"/>
    </source>
</evidence>
<dbReference type="PANTHER" id="PTHR47165:SF4">
    <property type="entry name" value="OS03G0429900 PROTEIN"/>
    <property type="match status" value="1"/>
</dbReference>
<evidence type="ECO:0000256" key="2">
    <source>
        <dbReference type="ARBA" id="ARBA00022723"/>
    </source>
</evidence>
<evidence type="ECO:0000256" key="3">
    <source>
        <dbReference type="ARBA" id="ARBA00022771"/>
    </source>
</evidence>
<accession>A0A1J6J1S8</accession>
<reference evidence="7" key="1">
    <citation type="submission" date="2016-11" db="EMBL/GenBank/DDBJ databases">
        <title>The genome of Nicotiana attenuata.</title>
        <authorList>
            <person name="Xu S."/>
            <person name="Brockmoeller T."/>
            <person name="Gaquerel E."/>
            <person name="Navarro A."/>
            <person name="Kuhl H."/>
            <person name="Gase K."/>
            <person name="Ling Z."/>
            <person name="Zhou W."/>
            <person name="Kreitzer C."/>
            <person name="Stanke M."/>
            <person name="Tang H."/>
            <person name="Lyons E."/>
            <person name="Pandey P."/>
            <person name="Pandey S.P."/>
            <person name="Timmermann B."/>
            <person name="Baldwin I.T."/>
        </authorList>
    </citation>
    <scope>NUCLEOTIDE SEQUENCE [LARGE SCALE GENOMIC DNA]</scope>
    <source>
        <strain evidence="7">UT</strain>
    </source>
</reference>
<dbReference type="EMBL" id="MJEQ01037185">
    <property type="protein sequence ID" value="OIT04923.1"/>
    <property type="molecule type" value="Genomic_DNA"/>
</dbReference>
<keyword evidence="8" id="KW-1185">Reference proteome</keyword>
<feature type="domain" description="Replication factor A C-terminal" evidence="6">
    <location>
        <begin position="22"/>
        <end position="138"/>
    </location>
</feature>
<comment type="caution">
    <text evidence="7">The sequence shown here is derived from an EMBL/GenBank/DDBJ whole genome shotgun (WGS) entry which is preliminary data.</text>
</comment>
<gene>
    <name evidence="7" type="ORF">A4A49_65079</name>
</gene>
<dbReference type="CDD" id="cd04476">
    <property type="entry name" value="RPA1_DBD_C"/>
    <property type="match status" value="1"/>
</dbReference>
<dbReference type="InterPro" id="IPR012340">
    <property type="entry name" value="NA-bd_OB-fold"/>
</dbReference>
<keyword evidence="5" id="KW-0238">DNA-binding</keyword>
<dbReference type="Gene3D" id="2.40.50.140">
    <property type="entry name" value="Nucleic acid-binding proteins"/>
    <property type="match status" value="1"/>
</dbReference>
<organism evidence="7 8">
    <name type="scientific">Nicotiana attenuata</name>
    <name type="common">Coyote tobacco</name>
    <dbReference type="NCBI Taxonomy" id="49451"/>
    <lineage>
        <taxon>Eukaryota</taxon>
        <taxon>Viridiplantae</taxon>
        <taxon>Streptophyta</taxon>
        <taxon>Embryophyta</taxon>
        <taxon>Tracheophyta</taxon>
        <taxon>Spermatophyta</taxon>
        <taxon>Magnoliopsida</taxon>
        <taxon>eudicotyledons</taxon>
        <taxon>Gunneridae</taxon>
        <taxon>Pentapetalae</taxon>
        <taxon>asterids</taxon>
        <taxon>lamiids</taxon>
        <taxon>Solanales</taxon>
        <taxon>Solanaceae</taxon>
        <taxon>Nicotianoideae</taxon>
        <taxon>Nicotianeae</taxon>
        <taxon>Nicotiana</taxon>
    </lineage>
</organism>
<keyword evidence="4" id="KW-0862">Zinc</keyword>
<evidence type="ECO:0000259" key="6">
    <source>
        <dbReference type="Pfam" id="PF08646"/>
    </source>
</evidence>
<feature type="non-terminal residue" evidence="7">
    <location>
        <position position="1"/>
    </location>
</feature>
<dbReference type="GO" id="GO:0008270">
    <property type="term" value="F:zinc ion binding"/>
    <property type="evidence" value="ECO:0007669"/>
    <property type="project" value="UniProtKB-KW"/>
</dbReference>
<dbReference type="SUPFAM" id="SSF50249">
    <property type="entry name" value="Nucleic acid-binding proteins"/>
    <property type="match status" value="1"/>
</dbReference>
<evidence type="ECO:0000313" key="7">
    <source>
        <dbReference type="EMBL" id="OIT04923.1"/>
    </source>
</evidence>
<dbReference type="SMR" id="A0A1J6J1S8"/>
<sequence length="219" mass="25112">FIKQEGPCWIVASIENLELGKGWSYVSCKKCQKKVDKVGNIYQCPNPKYKNEDYSAVIRYKLQVRVMDTTGSVSLLLWDREAMFLIGKSAKELKEGFLENTGAVDKYPYPVELNNVLQRKFMFKVIVKSSNIQLQQEVYSVVKLTDEEQLIKEIYSLIIFTKFCILYMQDSTEENELIDIANTPAKISLTNAATVVKEDPNTQLSGNKIKRVFKKKKTA</sequence>